<dbReference type="GO" id="GO:0010181">
    <property type="term" value="F:FMN binding"/>
    <property type="evidence" value="ECO:0007669"/>
    <property type="project" value="InterPro"/>
</dbReference>
<protein>
    <submittedName>
        <fullName evidence="2">Flavodoxin</fullName>
    </submittedName>
</protein>
<dbReference type="SUPFAM" id="SSF52218">
    <property type="entry name" value="Flavoproteins"/>
    <property type="match status" value="1"/>
</dbReference>
<dbReference type="AlphaFoldDB" id="A0A4Q2EN35"/>
<sequence length="165" mass="16994">MKAVVVVESWFGNTREIGEAVARGLTVSGVQVEVASVDEAPAAVDGDVGLLVIGAPTHNRGLSTADTRAKAAEAVHRPVGSGAREWVASAILPDDLNLAVFDTTNGRGWLSGSAAKAAARILSGRAPGRSIQTRTFVVRGMAGPLRPGEVEAAEAWGRSLATVTR</sequence>
<dbReference type="InterPro" id="IPR008254">
    <property type="entry name" value="Flavodoxin/NO_synth"/>
</dbReference>
<organism evidence="2 3">
    <name type="scientific">Propioniciclava flava</name>
    <dbReference type="NCBI Taxonomy" id="2072026"/>
    <lineage>
        <taxon>Bacteria</taxon>
        <taxon>Bacillati</taxon>
        <taxon>Actinomycetota</taxon>
        <taxon>Actinomycetes</taxon>
        <taxon>Propionibacteriales</taxon>
        <taxon>Propionibacteriaceae</taxon>
        <taxon>Propioniciclava</taxon>
    </lineage>
</organism>
<gene>
    <name evidence="2" type="ORF">C1706_01630</name>
</gene>
<feature type="domain" description="Flavodoxin-like" evidence="1">
    <location>
        <begin position="3"/>
        <end position="161"/>
    </location>
</feature>
<dbReference type="RefSeq" id="WP_129457451.1">
    <property type="nucleotide sequence ID" value="NZ_PPCV01000001.1"/>
</dbReference>
<dbReference type="OrthoDB" id="3253043at2"/>
<dbReference type="Proteomes" id="UP000290624">
    <property type="component" value="Unassembled WGS sequence"/>
</dbReference>
<evidence type="ECO:0000313" key="2">
    <source>
        <dbReference type="EMBL" id="RXW33485.1"/>
    </source>
</evidence>
<name>A0A4Q2EN35_9ACTN</name>
<dbReference type="EMBL" id="PPCV01000001">
    <property type="protein sequence ID" value="RXW33485.1"/>
    <property type="molecule type" value="Genomic_DNA"/>
</dbReference>
<accession>A0A4Q2EN35</accession>
<keyword evidence="3" id="KW-1185">Reference proteome</keyword>
<proteinExistence type="predicted"/>
<evidence type="ECO:0000313" key="3">
    <source>
        <dbReference type="Proteomes" id="UP000290624"/>
    </source>
</evidence>
<dbReference type="InterPro" id="IPR029039">
    <property type="entry name" value="Flavoprotein-like_sf"/>
</dbReference>
<dbReference type="Gene3D" id="3.40.50.360">
    <property type="match status" value="1"/>
</dbReference>
<reference evidence="2 3" key="1">
    <citation type="submission" date="2018-01" db="EMBL/GenBank/DDBJ databases">
        <title>Lactibacter flavus gen. nov., sp. nov., a novel bacterium of the family Propionibacteriaceae isolated from raw milk and dairy products.</title>
        <authorList>
            <person name="Wenning M."/>
            <person name="Breitenwieser F."/>
            <person name="Huptas C."/>
            <person name="von Neubeck M."/>
            <person name="Busse H.-J."/>
            <person name="Scherer S."/>
        </authorList>
    </citation>
    <scope>NUCLEOTIDE SEQUENCE [LARGE SCALE GENOMIC DNA]</scope>
    <source>
        <strain evidence="2 3">VG341</strain>
    </source>
</reference>
<evidence type="ECO:0000259" key="1">
    <source>
        <dbReference type="PROSITE" id="PS50902"/>
    </source>
</evidence>
<dbReference type="PROSITE" id="PS50902">
    <property type="entry name" value="FLAVODOXIN_LIKE"/>
    <property type="match status" value="1"/>
</dbReference>
<comment type="caution">
    <text evidence="2">The sequence shown here is derived from an EMBL/GenBank/DDBJ whole genome shotgun (WGS) entry which is preliminary data.</text>
</comment>